<reference evidence="2 3" key="1">
    <citation type="journal article" date="2017" name="Int. J. Parasitol.">
        <title>The genome of the protozoan parasite Cystoisospora suis and a reverse vaccinology approach to identify vaccine candidates.</title>
        <authorList>
            <person name="Palmieri N."/>
            <person name="Shrestha A."/>
            <person name="Ruttkowski B."/>
            <person name="Beck T."/>
            <person name="Vogl C."/>
            <person name="Tomley F."/>
            <person name="Blake D.P."/>
            <person name="Joachim A."/>
        </authorList>
    </citation>
    <scope>NUCLEOTIDE SEQUENCE [LARGE SCALE GENOMIC DNA]</scope>
    <source>
        <strain evidence="2 3">Wien I</strain>
    </source>
</reference>
<dbReference type="Proteomes" id="UP000221165">
    <property type="component" value="Unassembled WGS sequence"/>
</dbReference>
<evidence type="ECO:0000313" key="2">
    <source>
        <dbReference type="EMBL" id="PHJ20140.1"/>
    </source>
</evidence>
<accession>A0A2C6KI15</accession>
<dbReference type="GeneID" id="94429398"/>
<dbReference type="AlphaFoldDB" id="A0A2C6KI15"/>
<name>A0A2C6KI15_9APIC</name>
<comment type="caution">
    <text evidence="2">The sequence shown here is derived from an EMBL/GenBank/DDBJ whole genome shotgun (WGS) entry which is preliminary data.</text>
</comment>
<evidence type="ECO:0000313" key="3">
    <source>
        <dbReference type="Proteomes" id="UP000221165"/>
    </source>
</evidence>
<dbReference type="Gene3D" id="2.30.29.30">
    <property type="entry name" value="Pleckstrin-homology domain (PH domain)/Phosphotyrosine-binding domain (PTB)"/>
    <property type="match status" value="1"/>
</dbReference>
<dbReference type="Pfam" id="PF18161">
    <property type="entry name" value="ISP1_C"/>
    <property type="match status" value="1"/>
</dbReference>
<sequence length="111" mass="12302">MPDGTDLHCVMIIDTVEQKITIKCEEKARIIAFSGIKNLLSTPAQLKRVETKANLTEEKSVIGVHLFKTESCIPIKLSSPEEKVNFIAAMKTFGVPPPRMDQRKSSAHPKA</sequence>
<protein>
    <submittedName>
        <fullName evidence="2">Imc sub-compartment protein isp1</fullName>
    </submittedName>
</protein>
<gene>
    <name evidence="2" type="ORF">CSUI_006022</name>
</gene>
<dbReference type="OrthoDB" id="329041at2759"/>
<evidence type="ECO:0000259" key="1">
    <source>
        <dbReference type="Pfam" id="PF18161"/>
    </source>
</evidence>
<dbReference type="VEuPathDB" id="ToxoDB:CSUI_006022"/>
<proteinExistence type="predicted"/>
<dbReference type="InterPro" id="IPR041316">
    <property type="entry name" value="ISP1_C"/>
</dbReference>
<keyword evidence="3" id="KW-1185">Reference proteome</keyword>
<dbReference type="RefSeq" id="XP_067921831.1">
    <property type="nucleotide sequence ID" value="XM_068066187.1"/>
</dbReference>
<organism evidence="2 3">
    <name type="scientific">Cystoisospora suis</name>
    <dbReference type="NCBI Taxonomy" id="483139"/>
    <lineage>
        <taxon>Eukaryota</taxon>
        <taxon>Sar</taxon>
        <taxon>Alveolata</taxon>
        <taxon>Apicomplexa</taxon>
        <taxon>Conoidasida</taxon>
        <taxon>Coccidia</taxon>
        <taxon>Eucoccidiorida</taxon>
        <taxon>Eimeriorina</taxon>
        <taxon>Sarcocystidae</taxon>
        <taxon>Cystoisospora</taxon>
    </lineage>
</organism>
<dbReference type="InterPro" id="IPR011993">
    <property type="entry name" value="PH-like_dom_sf"/>
</dbReference>
<feature type="domain" description="ISP1 C-terminal" evidence="1">
    <location>
        <begin position="1"/>
        <end position="88"/>
    </location>
</feature>
<dbReference type="EMBL" id="MIGC01003007">
    <property type="protein sequence ID" value="PHJ20140.1"/>
    <property type="molecule type" value="Genomic_DNA"/>
</dbReference>